<dbReference type="SMART" id="SM01269">
    <property type="entry name" value="Lipid_DES"/>
    <property type="match status" value="1"/>
</dbReference>
<feature type="transmembrane region" description="Helical" evidence="1">
    <location>
        <begin position="267"/>
        <end position="287"/>
    </location>
</feature>
<gene>
    <name evidence="3" type="ORF">PSON_ATCC_30995.1.T0430184</name>
</gene>
<dbReference type="Pfam" id="PF08557">
    <property type="entry name" value="Lipid_DES"/>
    <property type="match status" value="1"/>
</dbReference>
<keyword evidence="1" id="KW-1133">Transmembrane helix</keyword>
<evidence type="ECO:0000259" key="2">
    <source>
        <dbReference type="SMART" id="SM01269"/>
    </source>
</evidence>
<dbReference type="InterPro" id="IPR013866">
    <property type="entry name" value="Sphingolipid_d4-desaturase_N"/>
</dbReference>
<dbReference type="InterPro" id="IPR005804">
    <property type="entry name" value="FA_desaturase_dom"/>
</dbReference>
<dbReference type="EMBL" id="CAJJDN010000043">
    <property type="protein sequence ID" value="CAD8082425.1"/>
    <property type="molecule type" value="Genomic_DNA"/>
</dbReference>
<dbReference type="Pfam" id="PF00487">
    <property type="entry name" value="FA_desaturase"/>
    <property type="match status" value="1"/>
</dbReference>
<dbReference type="GO" id="GO:0016020">
    <property type="term" value="C:membrane"/>
    <property type="evidence" value="ECO:0007669"/>
    <property type="project" value="GOC"/>
</dbReference>
<dbReference type="GO" id="GO:0046513">
    <property type="term" value="P:ceramide biosynthetic process"/>
    <property type="evidence" value="ECO:0007669"/>
    <property type="project" value="TreeGrafter"/>
</dbReference>
<dbReference type="PANTHER" id="PTHR12879">
    <property type="entry name" value="SPHINGOLIPID DELTA 4 DESATURASE/C-4 HYDROXYLASE PROTEIN DES2"/>
    <property type="match status" value="1"/>
</dbReference>
<dbReference type="Proteomes" id="UP000692954">
    <property type="component" value="Unassembled WGS sequence"/>
</dbReference>
<reference evidence="3" key="1">
    <citation type="submission" date="2021-01" db="EMBL/GenBank/DDBJ databases">
        <authorList>
            <consortium name="Genoscope - CEA"/>
            <person name="William W."/>
        </authorList>
    </citation>
    <scope>NUCLEOTIDE SEQUENCE</scope>
</reference>
<evidence type="ECO:0000313" key="3">
    <source>
        <dbReference type="EMBL" id="CAD8082425.1"/>
    </source>
</evidence>
<feature type="transmembrane region" description="Helical" evidence="1">
    <location>
        <begin position="126"/>
        <end position="146"/>
    </location>
</feature>
<dbReference type="PANTHER" id="PTHR12879:SF8">
    <property type="entry name" value="SPHINGOLIPID DELTA(4)-DESATURASE DES1"/>
    <property type="match status" value="1"/>
</dbReference>
<comment type="caution">
    <text evidence="3">The sequence shown here is derived from an EMBL/GenBank/DDBJ whole genome shotgun (WGS) entry which is preliminary data.</text>
</comment>
<name>A0A8S1MZV5_9CILI</name>
<feature type="domain" description="Sphingolipid delta4-desaturase N-terminal" evidence="2">
    <location>
        <begin position="90"/>
        <end position="128"/>
    </location>
</feature>
<evidence type="ECO:0000313" key="4">
    <source>
        <dbReference type="Proteomes" id="UP000692954"/>
    </source>
</evidence>
<accession>A0A8S1MZV5</accession>
<keyword evidence="1" id="KW-0472">Membrane</keyword>
<keyword evidence="1" id="KW-0812">Transmembrane</keyword>
<protein>
    <recommendedName>
        <fullName evidence="2">Sphingolipid delta4-desaturase N-terminal domain-containing protein</fullName>
    </recommendedName>
</protein>
<evidence type="ECO:0000256" key="1">
    <source>
        <dbReference type="SAM" id="Phobius"/>
    </source>
</evidence>
<proteinExistence type="predicted"/>
<dbReference type="GO" id="GO:0042284">
    <property type="term" value="F:sphingolipid delta-4 desaturase activity"/>
    <property type="evidence" value="ECO:0007669"/>
    <property type="project" value="TreeGrafter"/>
</dbReference>
<dbReference type="OrthoDB" id="200948at2759"/>
<feature type="transmembrane region" description="Helical" evidence="1">
    <location>
        <begin position="152"/>
        <end position="172"/>
    </location>
</feature>
<dbReference type="AlphaFoldDB" id="A0A8S1MZV5"/>
<sequence>MIILSQIQVYKYLQSDILINCIYDLGNNIIRQNIQNQKNHNQKQLVQKMFLNSKGLLEDSNQPELLKVHEKKNSGSEQKESIFGKTKFEKNTKYFHIMGHDEPHAIRRQQILQKHPEIKILFGPDLMSAWLGVGIVLAQFWCLNYFATTNWLLYLVSSYCIGAVLSHALHALMHDFTHFLCFESIQYNKLMAIFLNFGQGVPSAITFGRYHADHHTFMNLPNLDPDLPSQWEVDHVKGPLGKFLFLLFLPLFYSLRPIFIRPLIPNFYEILNLVSIIISNSLIYIYIGPSALGWLILSTYFGLSLHPLAAHLITEHYEFINRLETYNYIGIANFLILNLGYHTEHHDFPNIPWSRLPLVSKIAPEFYDYLPYHTNYTQAILVYIFDEYMGPFSRIVRQKLQNKAKIQ</sequence>
<organism evidence="3 4">
    <name type="scientific">Paramecium sonneborni</name>
    <dbReference type="NCBI Taxonomy" id="65129"/>
    <lineage>
        <taxon>Eukaryota</taxon>
        <taxon>Sar</taxon>
        <taxon>Alveolata</taxon>
        <taxon>Ciliophora</taxon>
        <taxon>Intramacronucleata</taxon>
        <taxon>Oligohymenophorea</taxon>
        <taxon>Peniculida</taxon>
        <taxon>Parameciidae</taxon>
        <taxon>Paramecium</taxon>
    </lineage>
</organism>
<feature type="transmembrane region" description="Helical" evidence="1">
    <location>
        <begin position="239"/>
        <end position="255"/>
    </location>
</feature>
<keyword evidence="4" id="KW-1185">Reference proteome</keyword>